<evidence type="ECO:0000256" key="7">
    <source>
        <dbReference type="ARBA" id="ARBA00023015"/>
    </source>
</evidence>
<dbReference type="Gene3D" id="2.20.25.10">
    <property type="match status" value="1"/>
</dbReference>
<evidence type="ECO:0000259" key="15">
    <source>
        <dbReference type="PROSITE" id="PS51133"/>
    </source>
</evidence>
<comment type="subcellular location">
    <subcellularLocation>
        <location evidence="1 13">Nucleus</location>
    </subcellularLocation>
</comment>
<dbReference type="FunFam" id="1.20.930.10:FF:000002">
    <property type="entry name" value="Transcription elongation factor A (SII), 1"/>
    <property type="match status" value="1"/>
</dbReference>
<proteinExistence type="inferred from homology"/>
<evidence type="ECO:0000256" key="11">
    <source>
        <dbReference type="ARBA" id="ARBA00025408"/>
    </source>
</evidence>
<reference evidence="18" key="2">
    <citation type="submission" date="2025-08" db="UniProtKB">
        <authorList>
            <consortium name="Ensembl"/>
        </authorList>
    </citation>
    <scope>IDENTIFICATION</scope>
</reference>
<keyword evidence="5 12" id="KW-0863">Zinc-finger</keyword>
<dbReference type="EMBL" id="AFYH01045185">
    <property type="status" value="NOT_ANNOTATED_CDS"/>
    <property type="molecule type" value="Genomic_DNA"/>
</dbReference>
<dbReference type="InterPro" id="IPR036575">
    <property type="entry name" value="TFIIS_cen_dom_sf"/>
</dbReference>
<keyword evidence="4" id="KW-0479">Metal-binding</keyword>
<dbReference type="PROSITE" id="PS00466">
    <property type="entry name" value="ZF_TFIIS_1"/>
    <property type="match status" value="1"/>
</dbReference>
<evidence type="ECO:0000259" key="16">
    <source>
        <dbReference type="PROSITE" id="PS51319"/>
    </source>
</evidence>
<evidence type="ECO:0000256" key="4">
    <source>
        <dbReference type="ARBA" id="ARBA00022723"/>
    </source>
</evidence>
<dbReference type="PROSITE" id="PS51321">
    <property type="entry name" value="TFIIS_CENTRAL"/>
    <property type="match status" value="1"/>
</dbReference>
<dbReference type="Pfam" id="PF01096">
    <property type="entry name" value="Zn_ribbon_TFIIS"/>
    <property type="match status" value="1"/>
</dbReference>
<feature type="compositionally biased region" description="Basic and acidic residues" evidence="14">
    <location>
        <begin position="198"/>
        <end position="211"/>
    </location>
</feature>
<dbReference type="InterPro" id="IPR017923">
    <property type="entry name" value="TFIIS_N"/>
</dbReference>
<keyword evidence="3" id="KW-0597">Phosphoprotein</keyword>
<dbReference type="CDD" id="cd00183">
    <property type="entry name" value="TFIIS_I"/>
    <property type="match status" value="1"/>
</dbReference>
<dbReference type="GO" id="GO:0008270">
    <property type="term" value="F:zinc ion binding"/>
    <property type="evidence" value="ECO:0007669"/>
    <property type="project" value="UniProtKB-KW"/>
</dbReference>
<evidence type="ECO:0000256" key="10">
    <source>
        <dbReference type="ARBA" id="ARBA00023242"/>
    </source>
</evidence>
<dbReference type="PROSITE" id="PS51319">
    <property type="entry name" value="TFIIS_N"/>
    <property type="match status" value="1"/>
</dbReference>
<feature type="domain" description="TFIIS-type" evidence="15">
    <location>
        <begin position="387"/>
        <end position="427"/>
    </location>
</feature>
<dbReference type="SMART" id="SM00509">
    <property type="entry name" value="TFS2N"/>
    <property type="match status" value="1"/>
</dbReference>
<evidence type="ECO:0000313" key="19">
    <source>
        <dbReference type="Proteomes" id="UP000008672"/>
    </source>
</evidence>
<dbReference type="Proteomes" id="UP000008672">
    <property type="component" value="Unassembled WGS sequence"/>
</dbReference>
<dbReference type="GO" id="GO:0003677">
    <property type="term" value="F:DNA binding"/>
    <property type="evidence" value="ECO:0007669"/>
    <property type="project" value="UniProtKB-KW"/>
</dbReference>
<dbReference type="FunCoup" id="H3AE10">
    <property type="interactions" value="617"/>
</dbReference>
<evidence type="ECO:0000256" key="8">
    <source>
        <dbReference type="ARBA" id="ARBA00023125"/>
    </source>
</evidence>
<feature type="domain" description="TFIIS N-terminal" evidence="16">
    <location>
        <begin position="5"/>
        <end position="82"/>
    </location>
</feature>
<dbReference type="InterPro" id="IPR003618">
    <property type="entry name" value="TFIIS_cen_dom"/>
</dbReference>
<dbReference type="EMBL" id="AFYH01045187">
    <property type="status" value="NOT_ANNOTATED_CDS"/>
    <property type="molecule type" value="Genomic_DNA"/>
</dbReference>
<gene>
    <name evidence="18" type="primary">TCEA3</name>
</gene>
<evidence type="ECO:0000256" key="3">
    <source>
        <dbReference type="ARBA" id="ARBA00022553"/>
    </source>
</evidence>
<evidence type="ECO:0000259" key="17">
    <source>
        <dbReference type="PROSITE" id="PS51321"/>
    </source>
</evidence>
<dbReference type="InterPro" id="IPR003617">
    <property type="entry name" value="TFIIS/CRSP70_N_sub"/>
</dbReference>
<dbReference type="InterPro" id="IPR001222">
    <property type="entry name" value="Znf_TFIIS"/>
</dbReference>
<reference evidence="18" key="3">
    <citation type="submission" date="2025-09" db="UniProtKB">
        <authorList>
            <consortium name="Ensembl"/>
        </authorList>
    </citation>
    <scope>IDENTIFICATION</scope>
</reference>
<name>H3AE10_LATCH</name>
<dbReference type="Gene3D" id="1.10.472.30">
    <property type="entry name" value="Transcription elongation factor S-II, central domain"/>
    <property type="match status" value="1"/>
</dbReference>
<dbReference type="SUPFAM" id="SSF46942">
    <property type="entry name" value="Elongation factor TFIIS domain 2"/>
    <property type="match status" value="1"/>
</dbReference>
<keyword evidence="7" id="KW-0805">Transcription regulation</keyword>
<dbReference type="Pfam" id="PF07500">
    <property type="entry name" value="TFIIS_M"/>
    <property type="match status" value="1"/>
</dbReference>
<dbReference type="InterPro" id="IPR035100">
    <property type="entry name" value="TF_IIS-typ"/>
</dbReference>
<keyword evidence="19" id="KW-1185">Reference proteome</keyword>
<dbReference type="CDD" id="cd13749">
    <property type="entry name" value="Zn-ribbon_TFIIS"/>
    <property type="match status" value="1"/>
</dbReference>
<dbReference type="PANTHER" id="PTHR11477">
    <property type="entry name" value="TRANSCRIPTION FACTOR S-II ZINC FINGER DOMAIN-CONTAINING PROTEIN"/>
    <property type="match status" value="1"/>
</dbReference>
<feature type="region of interest" description="Disordered" evidence="14">
    <location>
        <begin position="89"/>
        <end position="233"/>
    </location>
</feature>
<dbReference type="InterPro" id="IPR035441">
    <property type="entry name" value="TFIIS/LEDGF_dom_sf"/>
</dbReference>
<dbReference type="EMBL" id="AFYH01045184">
    <property type="status" value="NOT_ANNOTATED_CDS"/>
    <property type="molecule type" value="Genomic_DNA"/>
</dbReference>
<dbReference type="PROSITE" id="PS51133">
    <property type="entry name" value="ZF_TFIIS_2"/>
    <property type="match status" value="1"/>
</dbReference>
<dbReference type="Bgee" id="ENSLACG00000006976">
    <property type="expression patterns" value="Expressed in post-anal tail muscle and 6 other cell types or tissues"/>
</dbReference>
<organism evidence="18 19">
    <name type="scientific">Latimeria chalumnae</name>
    <name type="common">Coelacanth</name>
    <dbReference type="NCBI Taxonomy" id="7897"/>
    <lineage>
        <taxon>Eukaryota</taxon>
        <taxon>Metazoa</taxon>
        <taxon>Chordata</taxon>
        <taxon>Craniata</taxon>
        <taxon>Vertebrata</taxon>
        <taxon>Euteleostomi</taxon>
        <taxon>Coelacanthiformes</taxon>
        <taxon>Coelacanthidae</taxon>
        <taxon>Latimeria</taxon>
    </lineage>
</organism>
<dbReference type="AlphaFoldDB" id="H3AE10"/>
<keyword evidence="9" id="KW-0804">Transcription</keyword>
<dbReference type="EMBL" id="AFYH01045186">
    <property type="status" value="NOT_ANNOTATED_CDS"/>
    <property type="molecule type" value="Genomic_DNA"/>
</dbReference>
<accession>H3AE10</accession>
<evidence type="ECO:0000256" key="2">
    <source>
        <dbReference type="ARBA" id="ARBA00009647"/>
    </source>
</evidence>
<evidence type="ECO:0000256" key="5">
    <source>
        <dbReference type="ARBA" id="ARBA00022771"/>
    </source>
</evidence>
<dbReference type="STRING" id="7897.ENSLACP00000007881"/>
<evidence type="ECO:0000256" key="6">
    <source>
        <dbReference type="ARBA" id="ARBA00022833"/>
    </source>
</evidence>
<dbReference type="Gene3D" id="1.20.930.10">
    <property type="entry name" value="Conserved domain common to transcription factors TFIIS, elongin A, CRSP70"/>
    <property type="match status" value="1"/>
</dbReference>
<evidence type="ECO:0000256" key="14">
    <source>
        <dbReference type="SAM" id="MobiDB-lite"/>
    </source>
</evidence>
<sequence length="429" mass="48132">MAREKELIRIAKQLDNMVARKNREGILGLLRELKGYSMTLKLLQTTRIGMAVNAVRKHCTDEEIAALAKILIKNWKRLLVAERSEYRRNSLDSKLSSSPPERKHPLDSKKEKGCSGTTLPSTQAHALTQRDSFDSKFGSSPPCQKKHLSNSKKERKDSTDSKSNSHSATPKKHSLEIKAVQKFRTSSPPPKRPSTEATVERSDAMKMKSEAPRTPTSPGSPVFSPSSPPFLPPTFLTGDSIRDKCIEMLAAALRTDGEKNWNCNPYRAWVFAENMYSSCSGRSVPSFSDPGSHRTVLPAFALRIYQEMKSTDMKYKNRVRSRISNLKDPKNPSLRKSVLSGAISLSDIAKMTAEEMASDELKELRNILTQEAIREHQMSKTGGTATDLFQCGKCKKKNCTYTQVQTRSADEPMTMFVLCNECGNRWKFC</sequence>
<dbReference type="HOGENOM" id="CLU_037637_2_0_1"/>
<keyword evidence="6" id="KW-0862">Zinc</keyword>
<evidence type="ECO:0000256" key="9">
    <source>
        <dbReference type="ARBA" id="ARBA00023163"/>
    </source>
</evidence>
<dbReference type="InterPro" id="IPR006289">
    <property type="entry name" value="TFSII"/>
</dbReference>
<dbReference type="SUPFAM" id="SSF57783">
    <property type="entry name" value="Zinc beta-ribbon"/>
    <property type="match status" value="1"/>
</dbReference>
<dbReference type="Ensembl" id="ENSLACT00000007947.1">
    <property type="protein sequence ID" value="ENSLACP00000007881.1"/>
    <property type="gene ID" value="ENSLACG00000006976.1"/>
</dbReference>
<evidence type="ECO:0000256" key="13">
    <source>
        <dbReference type="PROSITE-ProRule" id="PRU00649"/>
    </source>
</evidence>
<feature type="domain" description="TFIIS central" evidence="17">
    <location>
        <begin position="241"/>
        <end position="384"/>
    </location>
</feature>
<dbReference type="SUPFAM" id="SSF47676">
    <property type="entry name" value="Conserved domain common to transcription factors TFIIS, elongin A, CRSP70"/>
    <property type="match status" value="1"/>
</dbReference>
<keyword evidence="8" id="KW-0238">DNA-binding</keyword>
<feature type="compositionally biased region" description="Low complexity" evidence="14">
    <location>
        <begin position="214"/>
        <end position="225"/>
    </location>
</feature>
<dbReference type="PIRSF" id="PIRSF006704">
    <property type="entry name" value="TF_IIS"/>
    <property type="match status" value="1"/>
</dbReference>
<dbReference type="NCBIfam" id="TIGR01385">
    <property type="entry name" value="TFSII"/>
    <property type="match status" value="1"/>
</dbReference>
<dbReference type="GO" id="GO:0006368">
    <property type="term" value="P:transcription elongation by RNA polymerase II"/>
    <property type="evidence" value="ECO:0007669"/>
    <property type="project" value="InterPro"/>
</dbReference>
<protein>
    <submittedName>
        <fullName evidence="18">Transcription elongation factor A3</fullName>
    </submittedName>
</protein>
<feature type="compositionally biased region" description="Polar residues" evidence="14">
    <location>
        <begin position="115"/>
        <end position="130"/>
    </location>
</feature>
<keyword evidence="10 13" id="KW-0539">Nucleus</keyword>
<dbReference type="PANTHER" id="PTHR11477:SF4">
    <property type="entry name" value="TRANSCRIPTION ELONGATION FACTOR A PROTEIN 3"/>
    <property type="match status" value="1"/>
</dbReference>
<dbReference type="GO" id="GO:0005634">
    <property type="term" value="C:nucleus"/>
    <property type="evidence" value="ECO:0007669"/>
    <property type="project" value="UniProtKB-SubCell"/>
</dbReference>
<dbReference type="SMART" id="SM00510">
    <property type="entry name" value="TFS2M"/>
    <property type="match status" value="1"/>
</dbReference>
<dbReference type="eggNOG" id="KOG1105">
    <property type="taxonomic scope" value="Eukaryota"/>
</dbReference>
<evidence type="ECO:0000256" key="1">
    <source>
        <dbReference type="ARBA" id="ARBA00004123"/>
    </source>
</evidence>
<feature type="compositionally biased region" description="Basic and acidic residues" evidence="14">
    <location>
        <begin position="151"/>
        <end position="160"/>
    </location>
</feature>
<dbReference type="FunFam" id="2.20.25.10:FF:000001">
    <property type="entry name" value="Probable Transcription elongation factor S-II"/>
    <property type="match status" value="1"/>
</dbReference>
<reference evidence="19" key="1">
    <citation type="submission" date="2011-08" db="EMBL/GenBank/DDBJ databases">
        <title>The draft genome of Latimeria chalumnae.</title>
        <authorList>
            <person name="Di Palma F."/>
            <person name="Alfoldi J."/>
            <person name="Johnson J."/>
            <person name="Berlin A."/>
            <person name="Gnerre S."/>
            <person name="Jaffe D."/>
            <person name="MacCallum I."/>
            <person name="Young S."/>
            <person name="Walker B.J."/>
            <person name="Lander E."/>
            <person name="Lindblad-Toh K."/>
        </authorList>
    </citation>
    <scope>NUCLEOTIDE SEQUENCE [LARGE SCALE GENOMIC DNA]</scope>
    <source>
        <strain evidence="19">Wild caught</strain>
    </source>
</reference>
<feature type="compositionally biased region" description="Basic and acidic residues" evidence="14">
    <location>
        <begin position="100"/>
        <end position="113"/>
    </location>
</feature>
<comment type="similarity">
    <text evidence="2">Belongs to the TFS-II family.</text>
</comment>
<dbReference type="Pfam" id="PF08711">
    <property type="entry name" value="Med26"/>
    <property type="match status" value="1"/>
</dbReference>
<dbReference type="OMA" id="FQKTDMK"/>
<dbReference type="GeneTree" id="ENSGT00940000157034"/>
<evidence type="ECO:0000256" key="12">
    <source>
        <dbReference type="PROSITE-ProRule" id="PRU00472"/>
    </source>
</evidence>
<dbReference type="SMART" id="SM00440">
    <property type="entry name" value="ZnF_C2C2"/>
    <property type="match status" value="1"/>
</dbReference>
<comment type="function">
    <text evidence="11">Necessary for efficient RNA polymerase II transcription elongation past template-encoded arresting sites. The arresting sites in DNA have the property of trapping a certain fraction of elongating RNA polymerases that pass through, resulting in locked ternary complexes. Cleavage of the nascent transcript by S-II allows the resumption of elongation from the new 3'-terminus.</text>
</comment>
<evidence type="ECO:0000313" key="18">
    <source>
        <dbReference type="Ensembl" id="ENSLACP00000007881.1"/>
    </source>
</evidence>
<dbReference type="InParanoid" id="H3AE10"/>